<dbReference type="SMART" id="SM00304">
    <property type="entry name" value="HAMP"/>
    <property type="match status" value="1"/>
</dbReference>
<comment type="caution">
    <text evidence="9">The sequence shown here is derived from an EMBL/GenBank/DDBJ whole genome shotgun (WGS) entry which is preliminary data.</text>
</comment>
<dbReference type="Pfam" id="PF00672">
    <property type="entry name" value="HAMP"/>
    <property type="match status" value="1"/>
</dbReference>
<dbReference type="PROSITE" id="PS50885">
    <property type="entry name" value="HAMP"/>
    <property type="match status" value="1"/>
</dbReference>
<feature type="transmembrane region" description="Helical" evidence="6">
    <location>
        <begin position="213"/>
        <end position="234"/>
    </location>
</feature>
<keyword evidence="1 6" id="KW-0812">Transmembrane</keyword>
<proteinExistence type="inferred from homology"/>
<organism evidence="9 10">
    <name type="scientific">Paractinoplanes durhamensis</name>
    <dbReference type="NCBI Taxonomy" id="113563"/>
    <lineage>
        <taxon>Bacteria</taxon>
        <taxon>Bacillati</taxon>
        <taxon>Actinomycetota</taxon>
        <taxon>Actinomycetes</taxon>
        <taxon>Micromonosporales</taxon>
        <taxon>Micromonosporaceae</taxon>
        <taxon>Paractinoplanes</taxon>
    </lineage>
</organism>
<dbReference type="PANTHER" id="PTHR32089:SF112">
    <property type="entry name" value="LYSOZYME-LIKE PROTEIN-RELATED"/>
    <property type="match status" value="1"/>
</dbReference>
<evidence type="ECO:0000259" key="7">
    <source>
        <dbReference type="PROSITE" id="PS50111"/>
    </source>
</evidence>
<dbReference type="InterPro" id="IPR004089">
    <property type="entry name" value="MCPsignal_dom"/>
</dbReference>
<dbReference type="InterPro" id="IPR003660">
    <property type="entry name" value="HAMP_dom"/>
</dbReference>
<dbReference type="InterPro" id="IPR004090">
    <property type="entry name" value="Chemotax_Me-accpt_rcpt"/>
</dbReference>
<evidence type="ECO:0000259" key="8">
    <source>
        <dbReference type="PROSITE" id="PS50885"/>
    </source>
</evidence>
<gene>
    <name evidence="9" type="ORF">Adu01nite_91000</name>
</gene>
<dbReference type="EMBL" id="BOML01000088">
    <property type="protein sequence ID" value="GIE07750.1"/>
    <property type="molecule type" value="Genomic_DNA"/>
</dbReference>
<feature type="domain" description="Methyl-accepting transducer" evidence="7">
    <location>
        <begin position="301"/>
        <end position="530"/>
    </location>
</feature>
<evidence type="ECO:0000256" key="5">
    <source>
        <dbReference type="PROSITE-ProRule" id="PRU00284"/>
    </source>
</evidence>
<dbReference type="CDD" id="cd06225">
    <property type="entry name" value="HAMP"/>
    <property type="match status" value="1"/>
</dbReference>
<evidence type="ECO:0000313" key="9">
    <source>
        <dbReference type="EMBL" id="GIE07750.1"/>
    </source>
</evidence>
<protein>
    <submittedName>
        <fullName evidence="9">Methyl-accepting chemotaxis protein</fullName>
    </submittedName>
</protein>
<evidence type="ECO:0000256" key="6">
    <source>
        <dbReference type="SAM" id="Phobius"/>
    </source>
</evidence>
<name>A0ABQ3ZD23_9ACTN</name>
<dbReference type="SMART" id="SM00283">
    <property type="entry name" value="MA"/>
    <property type="match status" value="1"/>
</dbReference>
<sequence length="552" mass="57506">MVSLTQSGWTWNRGTNEVRNIKIAVRLTASMAVLLALIAGLIFVGMSAVSVQSKATADVRDYGAATRLAMQVKFRSADFNGWQTAYAFDVTRGLRSATDDTAQSRAAFLTSATAFRAELQALGQARLTSAEQATVSSALGLFDEFMSMDNQIIADLRSNDPARTAAGEQLVAVDEIAIFNKLAAVVDTLVTSIDRKSTEAVTAAASASRRASWLMLSAGAGVVIMGVVLAFLLIRSITRPLRMLNRRLSEIADGDGDLTQRVHDDSRDEIGEAARSFNRFAERMQALVSKVATEAARVARAADELGAVSNQLADGAAATSSQAGVVSAGAEEVSAIVSSMAASADEMSASIAEISRSASMATQIVESGVRATTEANETVEKLGTASAEIQSVVDLITTIAQQTNLLALNATIEAARAGESGKGFAVVAGEVKELAQQTASATETIAQQIAAIRAGSEAAVDAIGRISSVVSEINSTQLTIASAIEEQTATTAEMSRNVSETATGASEIAGSIQAVATTAEQTSSGAARTQDTARDLNHASEDLQSLVATFRY</sequence>
<dbReference type="PANTHER" id="PTHR32089">
    <property type="entry name" value="METHYL-ACCEPTING CHEMOTAXIS PROTEIN MCPB"/>
    <property type="match status" value="1"/>
</dbReference>
<evidence type="ECO:0000256" key="4">
    <source>
        <dbReference type="ARBA" id="ARBA00029447"/>
    </source>
</evidence>
<comment type="similarity">
    <text evidence="4">Belongs to the methyl-accepting chemotaxis (MCP) protein family.</text>
</comment>
<feature type="domain" description="HAMP" evidence="8">
    <location>
        <begin position="235"/>
        <end position="289"/>
    </location>
</feature>
<feature type="transmembrane region" description="Helical" evidence="6">
    <location>
        <begin position="23"/>
        <end position="46"/>
    </location>
</feature>
<dbReference type="Proteomes" id="UP000637628">
    <property type="component" value="Unassembled WGS sequence"/>
</dbReference>
<dbReference type="PROSITE" id="PS50111">
    <property type="entry name" value="CHEMOTAXIS_TRANSDUC_2"/>
    <property type="match status" value="1"/>
</dbReference>
<dbReference type="Gene3D" id="1.10.287.950">
    <property type="entry name" value="Methyl-accepting chemotaxis protein"/>
    <property type="match status" value="1"/>
</dbReference>
<dbReference type="PRINTS" id="PR00260">
    <property type="entry name" value="CHEMTRNSDUCR"/>
</dbReference>
<evidence type="ECO:0000256" key="3">
    <source>
        <dbReference type="ARBA" id="ARBA00023224"/>
    </source>
</evidence>
<accession>A0ABQ3ZD23</accession>
<dbReference type="SUPFAM" id="SSF58104">
    <property type="entry name" value="Methyl-accepting chemotaxis protein (MCP) signaling domain"/>
    <property type="match status" value="1"/>
</dbReference>
<dbReference type="Pfam" id="PF00015">
    <property type="entry name" value="MCPsignal"/>
    <property type="match status" value="1"/>
</dbReference>
<keyword evidence="3 5" id="KW-0807">Transducer</keyword>
<keyword evidence="10" id="KW-1185">Reference proteome</keyword>
<evidence type="ECO:0000256" key="1">
    <source>
        <dbReference type="ARBA" id="ARBA00022692"/>
    </source>
</evidence>
<evidence type="ECO:0000256" key="2">
    <source>
        <dbReference type="ARBA" id="ARBA00022989"/>
    </source>
</evidence>
<keyword evidence="6" id="KW-0472">Membrane</keyword>
<evidence type="ECO:0000313" key="10">
    <source>
        <dbReference type="Proteomes" id="UP000637628"/>
    </source>
</evidence>
<keyword evidence="2 6" id="KW-1133">Transmembrane helix</keyword>
<reference evidence="9 10" key="1">
    <citation type="submission" date="2021-01" db="EMBL/GenBank/DDBJ databases">
        <title>Whole genome shotgun sequence of Actinoplanes durhamensis NBRC 14914.</title>
        <authorList>
            <person name="Komaki H."/>
            <person name="Tamura T."/>
        </authorList>
    </citation>
    <scope>NUCLEOTIDE SEQUENCE [LARGE SCALE GENOMIC DNA]</scope>
    <source>
        <strain evidence="9 10">NBRC 14914</strain>
    </source>
</reference>